<keyword evidence="2" id="KW-1003">Cell membrane</keyword>
<dbReference type="Proteomes" id="UP000245168">
    <property type="component" value="Unassembled WGS sequence"/>
</dbReference>
<keyword evidence="4 8" id="KW-0812">Transmembrane</keyword>
<feature type="transmembrane region" description="Helical" evidence="8">
    <location>
        <begin position="82"/>
        <end position="102"/>
    </location>
</feature>
<dbReference type="InterPro" id="IPR050879">
    <property type="entry name" value="Acyltransferase_3"/>
</dbReference>
<dbReference type="InterPro" id="IPR043968">
    <property type="entry name" value="SGNH"/>
</dbReference>
<comment type="caution">
    <text evidence="11">The sequence shown here is derived from an EMBL/GenBank/DDBJ whole genome shotgun (WGS) entry which is preliminary data.</text>
</comment>
<dbReference type="GO" id="GO:0016747">
    <property type="term" value="F:acyltransferase activity, transferring groups other than amino-acyl groups"/>
    <property type="evidence" value="ECO:0007669"/>
    <property type="project" value="InterPro"/>
</dbReference>
<comment type="subcellular location">
    <subcellularLocation>
        <location evidence="1">Cell membrane</location>
        <topology evidence="1">Multi-pass membrane protein</topology>
    </subcellularLocation>
</comment>
<evidence type="ECO:0000256" key="3">
    <source>
        <dbReference type="ARBA" id="ARBA00022679"/>
    </source>
</evidence>
<dbReference type="InterPro" id="IPR002656">
    <property type="entry name" value="Acyl_transf_3_dom"/>
</dbReference>
<evidence type="ECO:0000256" key="8">
    <source>
        <dbReference type="SAM" id="Phobius"/>
    </source>
</evidence>
<evidence type="ECO:0000259" key="9">
    <source>
        <dbReference type="Pfam" id="PF01757"/>
    </source>
</evidence>
<keyword evidence="3" id="KW-0808">Transferase</keyword>
<dbReference type="SUPFAM" id="SSF52266">
    <property type="entry name" value="SGNH hydrolase"/>
    <property type="match status" value="1"/>
</dbReference>
<evidence type="ECO:0000313" key="12">
    <source>
        <dbReference type="Proteomes" id="UP000245168"/>
    </source>
</evidence>
<evidence type="ECO:0000256" key="4">
    <source>
        <dbReference type="ARBA" id="ARBA00022692"/>
    </source>
</evidence>
<feature type="transmembrane region" description="Helical" evidence="8">
    <location>
        <begin position="239"/>
        <end position="255"/>
    </location>
</feature>
<dbReference type="RefSeq" id="WP_109251973.1">
    <property type="nucleotide sequence ID" value="NZ_QEXV01000001.1"/>
</dbReference>
<dbReference type="GO" id="GO:0009103">
    <property type="term" value="P:lipopolysaccharide biosynthetic process"/>
    <property type="evidence" value="ECO:0007669"/>
    <property type="project" value="TreeGrafter"/>
</dbReference>
<evidence type="ECO:0000256" key="6">
    <source>
        <dbReference type="ARBA" id="ARBA00023136"/>
    </source>
</evidence>
<feature type="domain" description="SGNH" evidence="10">
    <location>
        <begin position="442"/>
        <end position="670"/>
    </location>
</feature>
<evidence type="ECO:0000256" key="7">
    <source>
        <dbReference type="ARBA" id="ARBA00023315"/>
    </source>
</evidence>
<evidence type="ECO:0000259" key="10">
    <source>
        <dbReference type="Pfam" id="PF19040"/>
    </source>
</evidence>
<dbReference type="Gene3D" id="3.40.50.1110">
    <property type="entry name" value="SGNH hydrolase"/>
    <property type="match status" value="1"/>
</dbReference>
<dbReference type="Pfam" id="PF19040">
    <property type="entry name" value="SGNH"/>
    <property type="match status" value="2"/>
</dbReference>
<feature type="transmembrane region" description="Helical" evidence="8">
    <location>
        <begin position="41"/>
        <end position="61"/>
    </location>
</feature>
<reference evidence="12" key="1">
    <citation type="submission" date="2018-05" db="EMBL/GenBank/DDBJ databases">
        <authorList>
            <person name="Liu B.-T."/>
        </authorList>
    </citation>
    <scope>NUCLEOTIDE SEQUENCE [LARGE SCALE GENOMIC DNA]</scope>
    <source>
        <strain evidence="12">WD6-1</strain>
    </source>
</reference>
<accession>A0A2U2BXJ8</accession>
<evidence type="ECO:0000256" key="1">
    <source>
        <dbReference type="ARBA" id="ARBA00004651"/>
    </source>
</evidence>
<organism evidence="11 12">
    <name type="scientific">Marinicauda salina</name>
    <dbReference type="NCBI Taxonomy" id="2135793"/>
    <lineage>
        <taxon>Bacteria</taxon>
        <taxon>Pseudomonadati</taxon>
        <taxon>Pseudomonadota</taxon>
        <taxon>Alphaproteobacteria</taxon>
        <taxon>Maricaulales</taxon>
        <taxon>Maricaulaceae</taxon>
        <taxon>Marinicauda</taxon>
    </lineage>
</organism>
<feature type="transmembrane region" description="Helical" evidence="8">
    <location>
        <begin position="20"/>
        <end position="35"/>
    </location>
</feature>
<feature type="transmembrane region" description="Helical" evidence="8">
    <location>
        <begin position="180"/>
        <end position="200"/>
    </location>
</feature>
<feature type="transmembrane region" description="Helical" evidence="8">
    <location>
        <begin position="261"/>
        <end position="278"/>
    </location>
</feature>
<evidence type="ECO:0000256" key="2">
    <source>
        <dbReference type="ARBA" id="ARBA00022475"/>
    </source>
</evidence>
<evidence type="ECO:0000313" key="11">
    <source>
        <dbReference type="EMBL" id="PWE18699.1"/>
    </source>
</evidence>
<dbReference type="Pfam" id="PF01757">
    <property type="entry name" value="Acyl_transf_3"/>
    <property type="match status" value="1"/>
</dbReference>
<dbReference type="PANTHER" id="PTHR23028">
    <property type="entry name" value="ACETYLTRANSFERASE"/>
    <property type="match status" value="1"/>
</dbReference>
<sequence length="995" mass="108006">MNAHKTGRAGDAFRPDIQGLRAVAVLLVLVFHIFPERLSGGYVGVDVFFVISGFLITGILLRNVERDGRVRLINFYERRIRRLLPAASAALAISAPATIHFLPPTRWENIGWEIIASAFYFENFFLYFQSIDYLNGEYEPSPFQHYWSLSIEEQFYIFWPLFIWLTAVTARACRAPERILFFLVFSAVFAASLAISIISTPQDDGTYFLTQARAWELALGGMVAVAHPYVKPGPFTSSALRWAGVAFILAAGFIYTEQTAFPGYAALLPTVGAALLLITPHSPLWRDPGAMLSLPPMRYFGDISYSLYLWHWPVIIFAAAGLSSPFNLAEGLGLAVISVALAHASKFHIEDRFRDRPAGTGAARSYGVGALYLAGSCIAAATLIAPSLIAQRQAVRLSLDYGDYPGAMALVDPLLDPPDATAFIPALEAALRDNPSVYADGCHVDQFSADANPCSYGESLDGGQVVALVGDSHAAQWAPALRLIAQERGYQLITHTKSACPFLRGEVVRGSERYESCTEWNDNVMDSLLALQPDLVVTAKIANTRLAVADPAQSDEAVVAGLSEAYARLREAGINVLAIEHTPRFDFEIPDCVATHREDLEPCVRARAAVTGTATHVAEAAGRAGVPSVNMNDAICREETCPPVIGNVLVYRDAHHLTATYSRTLAPVLARHVVPLVEPGTRIDSTVSIEATAGGQERRSEFIDLGQSLGDHPGAMTLADPALRARGDAPVAPTPGEARRDIPELFREGCHARRDDVAPNGCAYGTETPKALIALVGDSHAAHWVPALRTIAESREFRLVTFTKSGCPLIGTPILLRGQEYPECVQWNDSVMERLLELQPDLVVTSMLSSTFAAGYDDPDASNAAVVEGLSSSWRRLGEAGIPVLAIRQTPRFSHDVPECVAEHLEAPSHCAETRAVALRRYDPIPPAGEAVGSARVVDLNEFICELNVCSPIVGNVLVYRDPHHLSATYSRSLAPLLANEVERALEEAVALQEE</sequence>
<name>A0A2U2BXJ8_9PROT</name>
<keyword evidence="5 8" id="KW-1133">Transmembrane helix</keyword>
<feature type="transmembrane region" description="Helical" evidence="8">
    <location>
        <begin position="155"/>
        <end position="173"/>
    </location>
</feature>
<dbReference type="GO" id="GO:0016788">
    <property type="term" value="F:hydrolase activity, acting on ester bonds"/>
    <property type="evidence" value="ECO:0007669"/>
    <property type="project" value="UniProtKB-ARBA"/>
</dbReference>
<evidence type="ECO:0008006" key="13">
    <source>
        <dbReference type="Google" id="ProtNLM"/>
    </source>
</evidence>
<keyword evidence="12" id="KW-1185">Reference proteome</keyword>
<feature type="domain" description="Acyltransferase 3" evidence="9">
    <location>
        <begin position="16"/>
        <end position="342"/>
    </location>
</feature>
<evidence type="ECO:0000256" key="5">
    <source>
        <dbReference type="ARBA" id="ARBA00022989"/>
    </source>
</evidence>
<gene>
    <name evidence="11" type="ORF">DDZ18_03655</name>
</gene>
<dbReference type="GO" id="GO:0005886">
    <property type="term" value="C:plasma membrane"/>
    <property type="evidence" value="ECO:0007669"/>
    <property type="project" value="UniProtKB-SubCell"/>
</dbReference>
<proteinExistence type="predicted"/>
<dbReference type="PANTHER" id="PTHR23028:SF53">
    <property type="entry name" value="ACYL_TRANSF_3 DOMAIN-CONTAINING PROTEIN"/>
    <property type="match status" value="1"/>
</dbReference>
<keyword evidence="6 8" id="KW-0472">Membrane</keyword>
<dbReference type="OrthoDB" id="9796461at2"/>
<feature type="domain" description="SGNH" evidence="10">
    <location>
        <begin position="750"/>
        <end position="979"/>
    </location>
</feature>
<protein>
    <recommendedName>
        <fullName evidence="13">Acyltransferase</fullName>
    </recommendedName>
</protein>
<dbReference type="InterPro" id="IPR036514">
    <property type="entry name" value="SGNH_hydro_sf"/>
</dbReference>
<feature type="transmembrane region" description="Helical" evidence="8">
    <location>
        <begin position="366"/>
        <end position="389"/>
    </location>
</feature>
<keyword evidence="7" id="KW-0012">Acyltransferase</keyword>
<dbReference type="EMBL" id="QEXV01000001">
    <property type="protein sequence ID" value="PWE18699.1"/>
    <property type="molecule type" value="Genomic_DNA"/>
</dbReference>
<feature type="transmembrane region" description="Helical" evidence="8">
    <location>
        <begin position="299"/>
        <end position="320"/>
    </location>
</feature>
<dbReference type="AlphaFoldDB" id="A0A2U2BXJ8"/>